<name>A0A1I4W401_9FLAO</name>
<feature type="chain" id="PRO_5011481922" evidence="3">
    <location>
        <begin position="23"/>
        <end position="347"/>
    </location>
</feature>
<reference evidence="6" key="1">
    <citation type="submission" date="2016-10" db="EMBL/GenBank/DDBJ databases">
        <authorList>
            <person name="Varghese N."/>
            <person name="Submissions S."/>
        </authorList>
    </citation>
    <scope>NUCLEOTIDE SEQUENCE [LARGE SCALE GENOMIC DNA]</scope>
    <source>
        <strain evidence="6">XJ109</strain>
    </source>
</reference>
<evidence type="ECO:0000259" key="4">
    <source>
        <dbReference type="Pfam" id="PF00144"/>
    </source>
</evidence>
<feature type="signal peptide" evidence="3">
    <location>
        <begin position="1"/>
        <end position="22"/>
    </location>
</feature>
<dbReference type="InterPro" id="IPR050491">
    <property type="entry name" value="AmpC-like"/>
</dbReference>
<dbReference type="Gene3D" id="3.40.710.10">
    <property type="entry name" value="DD-peptidase/beta-lactamase superfamily"/>
    <property type="match status" value="1"/>
</dbReference>
<keyword evidence="2" id="KW-0472">Membrane</keyword>
<evidence type="ECO:0000313" key="6">
    <source>
        <dbReference type="Proteomes" id="UP000199149"/>
    </source>
</evidence>
<dbReference type="Proteomes" id="UP000199149">
    <property type="component" value="Unassembled WGS sequence"/>
</dbReference>
<accession>A0A1I4W401</accession>
<dbReference type="Pfam" id="PF00144">
    <property type="entry name" value="Beta-lactamase"/>
    <property type="match status" value="1"/>
</dbReference>
<dbReference type="PANTHER" id="PTHR46825">
    <property type="entry name" value="D-ALANYL-D-ALANINE-CARBOXYPEPTIDASE/ENDOPEPTIDASE AMPH"/>
    <property type="match status" value="1"/>
</dbReference>
<sequence length="347" mass="39332">MKLKLKLIASLFALFTITNLNAQHKSNFKTKIDSVITAQNLISFNGVILISKNDKVIYTKAVGYKNIEDKIPLKLDDQFEIMSNTKQITSVLLLKEVEKGRVNLNDPIKKYIPTLTQNWADSVTVHQLLNHTHGIVALDKPLLFTPGTDFKYGNLSNVLLGKIIENSTKKSYREVANELFKELKMTNTFCYVADGTHNLTTGYINDKNRFEPTKNELINEENLPADGVISTANDLLIWNNFLHNGKILSNKMYKLMTTASAQSQHNVFGKEKQGYGYNIRIAQENNVNYIGHTGLGNGFSSLNIYIPKNSISIIVLENNMSNDSQLYYYYETMIKNIVLKSISNKKF</sequence>
<proteinExistence type="predicted"/>
<evidence type="ECO:0000256" key="3">
    <source>
        <dbReference type="SAM" id="SignalP"/>
    </source>
</evidence>
<dbReference type="SUPFAM" id="SSF56601">
    <property type="entry name" value="beta-lactamase/transpeptidase-like"/>
    <property type="match status" value="1"/>
</dbReference>
<evidence type="ECO:0000256" key="2">
    <source>
        <dbReference type="ARBA" id="ARBA00023136"/>
    </source>
</evidence>
<evidence type="ECO:0000313" key="5">
    <source>
        <dbReference type="EMBL" id="SFN08414.1"/>
    </source>
</evidence>
<feature type="domain" description="Beta-lactamase-related" evidence="4">
    <location>
        <begin position="47"/>
        <end position="322"/>
    </location>
</feature>
<keyword evidence="6" id="KW-1185">Reference proteome</keyword>
<dbReference type="AlphaFoldDB" id="A0A1I4W401"/>
<dbReference type="InterPro" id="IPR012338">
    <property type="entry name" value="Beta-lactam/transpept-like"/>
</dbReference>
<keyword evidence="3" id="KW-0732">Signal</keyword>
<organism evidence="5 6">
    <name type="scientific">Algoriella xinjiangensis</name>
    <dbReference type="NCBI Taxonomy" id="684065"/>
    <lineage>
        <taxon>Bacteria</taxon>
        <taxon>Pseudomonadati</taxon>
        <taxon>Bacteroidota</taxon>
        <taxon>Flavobacteriia</taxon>
        <taxon>Flavobacteriales</taxon>
        <taxon>Weeksellaceae</taxon>
        <taxon>Algoriella</taxon>
    </lineage>
</organism>
<dbReference type="STRING" id="684065.SAMN05421738_106140"/>
<dbReference type="PANTHER" id="PTHR46825:SF11">
    <property type="entry name" value="PENICILLIN-BINDING PROTEIN 4"/>
    <property type="match status" value="1"/>
</dbReference>
<dbReference type="EMBL" id="FOUZ01000006">
    <property type="protein sequence ID" value="SFN08414.1"/>
    <property type="molecule type" value="Genomic_DNA"/>
</dbReference>
<protein>
    <submittedName>
        <fullName evidence="5">CubicO group peptidase, beta-lactamase class C family</fullName>
    </submittedName>
</protein>
<evidence type="ECO:0000256" key="1">
    <source>
        <dbReference type="ARBA" id="ARBA00004370"/>
    </source>
</evidence>
<comment type="subcellular location">
    <subcellularLocation>
        <location evidence="1">Membrane</location>
    </subcellularLocation>
</comment>
<gene>
    <name evidence="5" type="ORF">SAMN05421738_106140</name>
</gene>
<dbReference type="GO" id="GO:0016020">
    <property type="term" value="C:membrane"/>
    <property type="evidence" value="ECO:0007669"/>
    <property type="project" value="UniProtKB-SubCell"/>
</dbReference>
<dbReference type="OrthoDB" id="9793489at2"/>
<dbReference type="RefSeq" id="WP_092907990.1">
    <property type="nucleotide sequence ID" value="NZ_FOUZ01000006.1"/>
</dbReference>
<dbReference type="InterPro" id="IPR001466">
    <property type="entry name" value="Beta-lactam-related"/>
</dbReference>